<feature type="transmembrane region" description="Helical" evidence="2">
    <location>
        <begin position="156"/>
        <end position="189"/>
    </location>
</feature>
<feature type="compositionally biased region" description="Polar residues" evidence="1">
    <location>
        <begin position="81"/>
        <end position="91"/>
    </location>
</feature>
<dbReference type="OrthoDB" id="4557756at2"/>
<dbReference type="STRING" id="134601.AFA91_23720"/>
<accession>A0A0K0XAH5</accession>
<feature type="compositionally biased region" description="Low complexity" evidence="1">
    <location>
        <begin position="49"/>
        <end position="72"/>
    </location>
</feature>
<dbReference type="EMBL" id="CP012150">
    <property type="protein sequence ID" value="AKS34390.1"/>
    <property type="molecule type" value="Genomic_DNA"/>
</dbReference>
<proteinExistence type="predicted"/>
<feature type="compositionally biased region" description="Low complexity" evidence="1">
    <location>
        <begin position="125"/>
        <end position="139"/>
    </location>
</feature>
<sequence>MFAAAAMSQWREGSLTGMTDERAGEPGSDRPEPTESSGPLPEPGQTPDEPAAASEKEAAGSAGSAGDTQASAPGAPPYTYGPSQDSYQSPYQAPYGGAAPGSSYGQPPYGAYPGTYPGGYPPQSPYGGYPPQSPHGGYPPQSPGPMATGPRNGLGVAALIAAIAGLVLCWSIIGGIVVGAVAIVLGFLGQARAKRGEATNGGVAVTGIVLGGIAVVLSLAFIAIWVTLGVRWFEDLGGREYLNCLEDAGNDQAAQERCRVRFEERVEDEFGTPSTRTR</sequence>
<evidence type="ECO:0000313" key="5">
    <source>
        <dbReference type="Proteomes" id="UP000062255"/>
    </source>
</evidence>
<evidence type="ECO:0000313" key="4">
    <source>
        <dbReference type="EMBL" id="AKS34390.1"/>
    </source>
</evidence>
<name>A0A0K0XAH5_MYCGD</name>
<evidence type="ECO:0000259" key="3">
    <source>
        <dbReference type="Pfam" id="PF13828"/>
    </source>
</evidence>
<keyword evidence="2" id="KW-1133">Transmembrane helix</keyword>
<keyword evidence="2" id="KW-0812">Transmembrane</keyword>
<evidence type="ECO:0000256" key="1">
    <source>
        <dbReference type="SAM" id="MobiDB-lite"/>
    </source>
</evidence>
<organism evidence="4 5">
    <name type="scientific">Mycolicibacterium goodii</name>
    <name type="common">Mycobacterium goodii</name>
    <dbReference type="NCBI Taxonomy" id="134601"/>
    <lineage>
        <taxon>Bacteria</taxon>
        <taxon>Bacillati</taxon>
        <taxon>Actinomycetota</taxon>
        <taxon>Actinomycetes</taxon>
        <taxon>Mycobacteriales</taxon>
        <taxon>Mycobacteriaceae</taxon>
        <taxon>Mycolicibacterium</taxon>
    </lineage>
</organism>
<feature type="compositionally biased region" description="Basic and acidic residues" evidence="1">
    <location>
        <begin position="19"/>
        <end position="33"/>
    </location>
</feature>
<dbReference type="Pfam" id="PF13828">
    <property type="entry name" value="DUF4190"/>
    <property type="match status" value="1"/>
</dbReference>
<protein>
    <recommendedName>
        <fullName evidence="3">DUF4190 domain-containing protein</fullName>
    </recommendedName>
</protein>
<dbReference type="PATRIC" id="fig|134601.6.peg.4904"/>
<feature type="transmembrane region" description="Helical" evidence="2">
    <location>
        <begin position="201"/>
        <end position="226"/>
    </location>
</feature>
<dbReference type="Proteomes" id="UP000062255">
    <property type="component" value="Chromosome"/>
</dbReference>
<dbReference type="InterPro" id="IPR025241">
    <property type="entry name" value="DUF4190"/>
</dbReference>
<feature type="region of interest" description="Disordered" evidence="1">
    <location>
        <begin position="122"/>
        <end position="147"/>
    </location>
</feature>
<gene>
    <name evidence="4" type="ORF">AFA91_23720</name>
</gene>
<reference evidence="4 5" key="1">
    <citation type="submission" date="2015-07" db="EMBL/GenBank/DDBJ databases">
        <title>Complete genome sequence of Mycobacterium goodii X7B, a facultative thermophilic biodesulfurizing bacterium.</title>
        <authorList>
            <person name="Yu B."/>
            <person name="Li F."/>
            <person name="Xu P."/>
        </authorList>
    </citation>
    <scope>NUCLEOTIDE SEQUENCE [LARGE SCALE GENOMIC DNA]</scope>
    <source>
        <strain evidence="4 5">X7B</strain>
    </source>
</reference>
<dbReference type="AlphaFoldDB" id="A0A0K0XAH5"/>
<dbReference type="KEGG" id="mgo:AFA91_23720"/>
<keyword evidence="2" id="KW-0472">Membrane</keyword>
<feature type="domain" description="DUF4190" evidence="3">
    <location>
        <begin position="154"/>
        <end position="220"/>
    </location>
</feature>
<feature type="region of interest" description="Disordered" evidence="1">
    <location>
        <begin position="1"/>
        <end position="94"/>
    </location>
</feature>
<evidence type="ECO:0000256" key="2">
    <source>
        <dbReference type="SAM" id="Phobius"/>
    </source>
</evidence>